<evidence type="ECO:0000313" key="6">
    <source>
        <dbReference type="Proteomes" id="UP000681720"/>
    </source>
</evidence>
<accession>A0A8S2XH51</accession>
<dbReference type="AlphaFoldDB" id="A0A8S2XH51"/>
<evidence type="ECO:0000313" key="2">
    <source>
        <dbReference type="EMBL" id="CAF4363765.1"/>
    </source>
</evidence>
<protein>
    <submittedName>
        <fullName evidence="4">Uncharacterized protein</fullName>
    </submittedName>
</protein>
<reference evidence="4" key="1">
    <citation type="submission" date="2021-02" db="EMBL/GenBank/DDBJ databases">
        <authorList>
            <person name="Nowell W R."/>
        </authorList>
    </citation>
    <scope>NUCLEOTIDE SEQUENCE</scope>
</reference>
<evidence type="ECO:0000256" key="1">
    <source>
        <dbReference type="SAM" id="MobiDB-lite"/>
    </source>
</evidence>
<sequence>MKPKQHRSTQPEPSPTKDSGTITISPTKRLSKPRSMSSLSSTPNNAKHSTS</sequence>
<feature type="compositionally biased region" description="Polar residues" evidence="1">
    <location>
        <begin position="42"/>
        <end position="51"/>
    </location>
</feature>
<dbReference type="Proteomes" id="UP000681967">
    <property type="component" value="Unassembled WGS sequence"/>
</dbReference>
<name>A0A8S2XH51_9BILA</name>
<dbReference type="EMBL" id="CAJOBH010047963">
    <property type="protein sequence ID" value="CAF4364707.1"/>
    <property type="molecule type" value="Genomic_DNA"/>
</dbReference>
<evidence type="ECO:0000313" key="3">
    <source>
        <dbReference type="EMBL" id="CAF4364707.1"/>
    </source>
</evidence>
<feature type="non-terminal residue" evidence="4">
    <location>
        <position position="51"/>
    </location>
</feature>
<comment type="caution">
    <text evidence="4">The sequence shown here is derived from an EMBL/GenBank/DDBJ whole genome shotgun (WGS) entry which is preliminary data.</text>
</comment>
<proteinExistence type="predicted"/>
<gene>
    <name evidence="2" type="ORF">BYL167_LOCUS30017</name>
    <name evidence="3" type="ORF">BYL167_LOCUS30060</name>
    <name evidence="4" type="ORF">GIL414_LOCUS34346</name>
    <name evidence="5" type="ORF">GIL414_LOCUS34357</name>
</gene>
<evidence type="ECO:0000313" key="4">
    <source>
        <dbReference type="EMBL" id="CAF4493057.1"/>
    </source>
</evidence>
<organism evidence="4 6">
    <name type="scientific">Rotaria magnacalcarata</name>
    <dbReference type="NCBI Taxonomy" id="392030"/>
    <lineage>
        <taxon>Eukaryota</taxon>
        <taxon>Metazoa</taxon>
        <taxon>Spiralia</taxon>
        <taxon>Gnathifera</taxon>
        <taxon>Rotifera</taxon>
        <taxon>Eurotatoria</taxon>
        <taxon>Bdelloidea</taxon>
        <taxon>Philodinida</taxon>
        <taxon>Philodinidae</taxon>
        <taxon>Rotaria</taxon>
    </lineage>
</organism>
<dbReference type="EMBL" id="CAJOBJ010079177">
    <property type="protein sequence ID" value="CAF4493301.1"/>
    <property type="molecule type" value="Genomic_DNA"/>
</dbReference>
<evidence type="ECO:0000313" key="5">
    <source>
        <dbReference type="EMBL" id="CAF4493301.1"/>
    </source>
</evidence>
<dbReference type="EMBL" id="CAJOBH010047787">
    <property type="protein sequence ID" value="CAF4363765.1"/>
    <property type="molecule type" value="Genomic_DNA"/>
</dbReference>
<dbReference type="Proteomes" id="UP000681720">
    <property type="component" value="Unassembled WGS sequence"/>
</dbReference>
<feature type="region of interest" description="Disordered" evidence="1">
    <location>
        <begin position="1"/>
        <end position="51"/>
    </location>
</feature>
<dbReference type="EMBL" id="CAJOBJ010079110">
    <property type="protein sequence ID" value="CAF4493057.1"/>
    <property type="molecule type" value="Genomic_DNA"/>
</dbReference>
<feature type="compositionally biased region" description="Polar residues" evidence="1">
    <location>
        <begin position="8"/>
        <end position="26"/>
    </location>
</feature>